<evidence type="ECO:0000313" key="2">
    <source>
        <dbReference type="EMBL" id="EGV94852.1"/>
    </source>
</evidence>
<evidence type="ECO:0000256" key="1">
    <source>
        <dbReference type="SAM" id="MobiDB-lite"/>
    </source>
</evidence>
<dbReference type="AlphaFoldDB" id="G3H348"/>
<reference evidence="3" key="1">
    <citation type="journal article" date="2011" name="Nat. Biotechnol.">
        <title>The genomic sequence of the Chinese hamster ovary (CHO)-K1 cell line.</title>
        <authorList>
            <person name="Xu X."/>
            <person name="Nagarajan H."/>
            <person name="Lewis N.E."/>
            <person name="Pan S."/>
            <person name="Cai Z."/>
            <person name="Liu X."/>
            <person name="Chen W."/>
            <person name="Xie M."/>
            <person name="Wang W."/>
            <person name="Hammond S."/>
            <person name="Andersen M.R."/>
            <person name="Neff N."/>
            <person name="Passarelli B."/>
            <person name="Koh W."/>
            <person name="Fan H.C."/>
            <person name="Wang J."/>
            <person name="Gui Y."/>
            <person name="Lee K.H."/>
            <person name="Betenbaugh M.J."/>
            <person name="Quake S.R."/>
            <person name="Famili I."/>
            <person name="Palsson B.O."/>
            <person name="Wang J."/>
        </authorList>
    </citation>
    <scope>NUCLEOTIDE SEQUENCE [LARGE SCALE GENOMIC DNA]</scope>
    <source>
        <strain evidence="3">CHO K1 cell line</strain>
    </source>
</reference>
<organism evidence="2 3">
    <name type="scientific">Cricetulus griseus</name>
    <name type="common">Chinese hamster</name>
    <name type="synonym">Cricetulus barabensis griseus</name>
    <dbReference type="NCBI Taxonomy" id="10029"/>
    <lineage>
        <taxon>Eukaryota</taxon>
        <taxon>Metazoa</taxon>
        <taxon>Chordata</taxon>
        <taxon>Craniata</taxon>
        <taxon>Vertebrata</taxon>
        <taxon>Euteleostomi</taxon>
        <taxon>Mammalia</taxon>
        <taxon>Eutheria</taxon>
        <taxon>Euarchontoglires</taxon>
        <taxon>Glires</taxon>
        <taxon>Rodentia</taxon>
        <taxon>Myomorpha</taxon>
        <taxon>Muroidea</taxon>
        <taxon>Cricetidae</taxon>
        <taxon>Cricetinae</taxon>
        <taxon>Cricetulus</taxon>
    </lineage>
</organism>
<sequence>MGITNLFQLLRLKCSNSERREMKSVCSNGRRKVCGNDLIHLLSQSYFKWVGLEEKNRAEGLGEENSGQKGGVNSRVPETNES</sequence>
<dbReference type="InParanoid" id="G3H348"/>
<accession>G3H348</accession>
<evidence type="ECO:0000313" key="3">
    <source>
        <dbReference type="Proteomes" id="UP000001075"/>
    </source>
</evidence>
<name>G3H348_CRIGR</name>
<dbReference type="EMBL" id="JH000123">
    <property type="protein sequence ID" value="EGV94852.1"/>
    <property type="molecule type" value="Genomic_DNA"/>
</dbReference>
<feature type="region of interest" description="Disordered" evidence="1">
    <location>
        <begin position="58"/>
        <end position="82"/>
    </location>
</feature>
<dbReference type="Proteomes" id="UP000001075">
    <property type="component" value="Unassembled WGS sequence"/>
</dbReference>
<gene>
    <name evidence="2" type="ORF">I79_004657</name>
</gene>
<protein>
    <submittedName>
        <fullName evidence="2">Uncharacterized protein</fullName>
    </submittedName>
</protein>
<proteinExistence type="predicted"/>